<dbReference type="InterPro" id="IPR000697">
    <property type="entry name" value="WH1/EVH1_dom"/>
</dbReference>
<feature type="coiled-coil region" evidence="7">
    <location>
        <begin position="153"/>
        <end position="215"/>
    </location>
</feature>
<keyword evidence="2" id="KW-0963">Cytoplasm</keyword>
<dbReference type="Gene3D" id="2.30.29.30">
    <property type="entry name" value="Pleckstrin-homology domain (PH domain)/Phosphotyrosine-binding domain (PTB)"/>
    <property type="match status" value="1"/>
</dbReference>
<evidence type="ECO:0000313" key="11">
    <source>
        <dbReference type="Proteomes" id="UP000276133"/>
    </source>
</evidence>
<dbReference type="GO" id="GO:0005737">
    <property type="term" value="C:cytoplasm"/>
    <property type="evidence" value="ECO:0007669"/>
    <property type="project" value="UniProtKB-SubCell"/>
</dbReference>
<evidence type="ECO:0000256" key="7">
    <source>
        <dbReference type="SAM" id="Coils"/>
    </source>
</evidence>
<dbReference type="STRING" id="10195.A0A3M7S753"/>
<dbReference type="Proteomes" id="UP000276133">
    <property type="component" value="Unassembled WGS sequence"/>
</dbReference>
<gene>
    <name evidence="10" type="ORF">BpHYR1_045874</name>
</gene>
<feature type="region of interest" description="Disordered" evidence="8">
    <location>
        <begin position="215"/>
        <end position="235"/>
    </location>
</feature>
<comment type="similarity">
    <text evidence="5">Belongs to the Homer family.</text>
</comment>
<dbReference type="GO" id="GO:0035256">
    <property type="term" value="F:G protein-coupled glutamate receptor binding"/>
    <property type="evidence" value="ECO:0007669"/>
    <property type="project" value="InterPro"/>
</dbReference>
<protein>
    <submittedName>
        <fullName evidence="10">Homer-like protein</fullName>
    </submittedName>
</protein>
<evidence type="ECO:0000256" key="5">
    <source>
        <dbReference type="ARBA" id="ARBA00023606"/>
    </source>
</evidence>
<evidence type="ECO:0000256" key="3">
    <source>
        <dbReference type="ARBA" id="ARBA00023018"/>
    </source>
</evidence>
<dbReference type="InterPro" id="IPR011993">
    <property type="entry name" value="PH-like_dom_sf"/>
</dbReference>
<evidence type="ECO:0000256" key="1">
    <source>
        <dbReference type="ARBA" id="ARBA00004496"/>
    </source>
</evidence>
<name>A0A3M7S753_BRAPC</name>
<sequence>MGEQPLFTCKAHVFQLEPEMKKSWIALSTSAVNVQIFHDPIKNIYRIVSVEGTKALINSIVTQRMTFTKTSQKFGQWIDFKLNLVYGLGFANDVELNKFVDKFKEIKEMTRSTATILRPHERSNSCEITNFNRHGRVLNDSNDSNDVQLKIENEKLRAALTQTTQNTRKIEDEIHILKTNNMRLTAALQDTQANMEVWKKEMQFYKDECSRLKNLNSSNSSKNDSDQVSSSTNFISPVNQANGQSSIRLKYELLQLTDNFDRKFSELLEIREQLRKIINETVLSASNCEKMIALILFFGCVNFGYSNTLAGFCDKISPTNWTMIPLNETVNFVNNTYLVNYSTTTMEKCISDCCSNKDLKCNLILFDPSTTICSKYLCQDDCKNLAWFDKIFNKTFSQNTNYINQTIYFKSQFDDTYNILNNSFTDSIGIDEPELYFNNTSKSSNFSRFVQNKTDLVIDGTQSVRNKEASKMPERKITEYVSTKLLDNELSRRVSPKNQFESSDFENFSKDKNLSYRDEVYLKNISIKRIAIRMFFASGNFPKFEF</sequence>
<comment type="subcellular location">
    <subcellularLocation>
        <location evidence="1">Cytoplasm</location>
    </subcellularLocation>
    <subcellularLocation>
        <location evidence="6">Postsynaptic density</location>
    </subcellularLocation>
</comment>
<keyword evidence="11" id="KW-1185">Reference proteome</keyword>
<feature type="domain" description="WH1" evidence="9">
    <location>
        <begin position="1"/>
        <end position="110"/>
    </location>
</feature>
<evidence type="ECO:0000256" key="2">
    <source>
        <dbReference type="ARBA" id="ARBA00022490"/>
    </source>
</evidence>
<dbReference type="Pfam" id="PF00568">
    <property type="entry name" value="WH1"/>
    <property type="match status" value="1"/>
</dbReference>
<evidence type="ECO:0000256" key="4">
    <source>
        <dbReference type="ARBA" id="ARBA00023054"/>
    </source>
</evidence>
<dbReference type="PROSITE" id="PS50229">
    <property type="entry name" value="WH1"/>
    <property type="match status" value="1"/>
</dbReference>
<dbReference type="PANTHER" id="PTHR10918">
    <property type="entry name" value="HOMER"/>
    <property type="match status" value="1"/>
</dbReference>
<dbReference type="OrthoDB" id="9983798at2759"/>
<dbReference type="InterPro" id="IPR044100">
    <property type="entry name" value="Homer_EVH1"/>
</dbReference>
<evidence type="ECO:0000313" key="10">
    <source>
        <dbReference type="EMBL" id="RNA31611.1"/>
    </source>
</evidence>
<keyword evidence="4 7" id="KW-0175">Coiled coil</keyword>
<evidence type="ECO:0000256" key="6">
    <source>
        <dbReference type="ARBA" id="ARBA00034105"/>
    </source>
</evidence>
<dbReference type="EMBL" id="REGN01001916">
    <property type="protein sequence ID" value="RNA31611.1"/>
    <property type="molecule type" value="Genomic_DNA"/>
</dbReference>
<dbReference type="SMART" id="SM00461">
    <property type="entry name" value="WH1"/>
    <property type="match status" value="1"/>
</dbReference>
<dbReference type="AlphaFoldDB" id="A0A3M7S753"/>
<dbReference type="GO" id="GO:0014069">
    <property type="term" value="C:postsynaptic density"/>
    <property type="evidence" value="ECO:0007669"/>
    <property type="project" value="UniProtKB-SubCell"/>
</dbReference>
<dbReference type="CDD" id="cd01206">
    <property type="entry name" value="EVH1_Homer_Vesl"/>
    <property type="match status" value="1"/>
</dbReference>
<evidence type="ECO:0000256" key="8">
    <source>
        <dbReference type="SAM" id="MobiDB-lite"/>
    </source>
</evidence>
<dbReference type="SUPFAM" id="SSF50729">
    <property type="entry name" value="PH domain-like"/>
    <property type="match status" value="1"/>
</dbReference>
<dbReference type="InterPro" id="IPR045027">
    <property type="entry name" value="Homer"/>
</dbReference>
<dbReference type="GO" id="GO:0007216">
    <property type="term" value="P:G protein-coupled glutamate receptor signaling pathway"/>
    <property type="evidence" value="ECO:0007669"/>
    <property type="project" value="InterPro"/>
</dbReference>
<keyword evidence="3" id="KW-0770">Synapse</keyword>
<evidence type="ECO:0000259" key="9">
    <source>
        <dbReference type="PROSITE" id="PS50229"/>
    </source>
</evidence>
<proteinExistence type="inferred from homology"/>
<reference evidence="10 11" key="1">
    <citation type="journal article" date="2018" name="Sci. Rep.">
        <title>Genomic signatures of local adaptation to the degree of environmental predictability in rotifers.</title>
        <authorList>
            <person name="Franch-Gras L."/>
            <person name="Hahn C."/>
            <person name="Garcia-Roger E.M."/>
            <person name="Carmona M.J."/>
            <person name="Serra M."/>
            <person name="Gomez A."/>
        </authorList>
    </citation>
    <scope>NUCLEOTIDE SEQUENCE [LARGE SCALE GENOMIC DNA]</scope>
    <source>
        <strain evidence="10">HYR1</strain>
    </source>
</reference>
<feature type="compositionally biased region" description="Low complexity" evidence="8">
    <location>
        <begin position="215"/>
        <end position="231"/>
    </location>
</feature>
<accession>A0A3M7S753</accession>
<comment type="caution">
    <text evidence="10">The sequence shown here is derived from an EMBL/GenBank/DDBJ whole genome shotgun (WGS) entry which is preliminary data.</text>
</comment>
<organism evidence="10 11">
    <name type="scientific">Brachionus plicatilis</name>
    <name type="common">Marine rotifer</name>
    <name type="synonym">Brachionus muelleri</name>
    <dbReference type="NCBI Taxonomy" id="10195"/>
    <lineage>
        <taxon>Eukaryota</taxon>
        <taxon>Metazoa</taxon>
        <taxon>Spiralia</taxon>
        <taxon>Gnathifera</taxon>
        <taxon>Rotifera</taxon>
        <taxon>Eurotatoria</taxon>
        <taxon>Monogononta</taxon>
        <taxon>Pseudotrocha</taxon>
        <taxon>Ploima</taxon>
        <taxon>Brachionidae</taxon>
        <taxon>Brachionus</taxon>
    </lineage>
</organism>